<feature type="signal peptide" evidence="9">
    <location>
        <begin position="1"/>
        <end position="28"/>
    </location>
</feature>
<evidence type="ECO:0000256" key="1">
    <source>
        <dbReference type="ARBA" id="ARBA00001968"/>
    </source>
</evidence>
<dbReference type="InterPro" id="IPR027806">
    <property type="entry name" value="HARBI1_dom"/>
</dbReference>
<dbReference type="InterPro" id="IPR045249">
    <property type="entry name" value="HARBI1-like"/>
</dbReference>
<dbReference type="Proteomes" id="UP000321393">
    <property type="component" value="Unassembled WGS sequence"/>
</dbReference>
<dbReference type="Proteomes" id="UP000321947">
    <property type="component" value="Unassembled WGS sequence"/>
</dbReference>
<evidence type="ECO:0000256" key="2">
    <source>
        <dbReference type="ARBA" id="ARBA00004123"/>
    </source>
</evidence>
<evidence type="ECO:0000259" key="10">
    <source>
        <dbReference type="Pfam" id="PF13359"/>
    </source>
</evidence>
<dbReference type="STRING" id="1194695.A0A5A7U7M7"/>
<evidence type="ECO:0000256" key="7">
    <source>
        <dbReference type="ARBA" id="ARBA00023242"/>
    </source>
</evidence>
<dbReference type="AlphaFoldDB" id="A0A5A7U7M7"/>
<feature type="domain" description="DDE Tnp4" evidence="10">
    <location>
        <begin position="104"/>
        <end position="192"/>
    </location>
</feature>
<name>A0A5A7U7M7_CUCMM</name>
<comment type="caution">
    <text evidence="11">The sequence shown here is derived from an EMBL/GenBank/DDBJ whole genome shotgun (WGS) entry which is preliminary data.</text>
</comment>
<feature type="transmembrane region" description="Helical" evidence="8">
    <location>
        <begin position="109"/>
        <end position="126"/>
    </location>
</feature>
<reference evidence="13 14" key="1">
    <citation type="submission" date="2019-08" db="EMBL/GenBank/DDBJ databases">
        <title>Draft genome sequences of two oriental melons (Cucumis melo L. var makuwa).</title>
        <authorList>
            <person name="Kwon S.-Y."/>
        </authorList>
    </citation>
    <scope>NUCLEOTIDE SEQUENCE [LARGE SCALE GENOMIC DNA]</scope>
    <source>
        <strain evidence="14">cv. Chang Bougi</strain>
        <strain evidence="13">cv. SW 3</strain>
        <tissue evidence="11">Leaf</tissue>
    </source>
</reference>
<sequence>MSAAPRRDHVATRRTFAIICHLLRTVAGCSLTEIVDVEEMVAMFLHILAYDIALRSECRKGKLQLMYLTSATPKGISYMSSPVGKDPQQTRKFSGMSLPNKTNCKCQRVFRIIIFVALFGIRYYYLCDAGYPNAEKFLVPYRGQLYHLQECRGDGNTPTTAKEYFNMKHSLTQNVIEYAFGILKSRWTILRGKSYYPL</sequence>
<evidence type="ECO:0000256" key="8">
    <source>
        <dbReference type="SAM" id="Phobius"/>
    </source>
</evidence>
<keyword evidence="5" id="KW-0479">Metal-binding</keyword>
<evidence type="ECO:0000256" key="4">
    <source>
        <dbReference type="ARBA" id="ARBA00022722"/>
    </source>
</evidence>
<evidence type="ECO:0000256" key="9">
    <source>
        <dbReference type="SAM" id="SignalP"/>
    </source>
</evidence>
<dbReference type="GO" id="GO:0005634">
    <property type="term" value="C:nucleus"/>
    <property type="evidence" value="ECO:0007669"/>
    <property type="project" value="UniProtKB-SubCell"/>
</dbReference>
<dbReference type="OrthoDB" id="666777at2759"/>
<dbReference type="GO" id="GO:0016787">
    <property type="term" value="F:hydrolase activity"/>
    <property type="evidence" value="ECO:0007669"/>
    <property type="project" value="UniProtKB-KW"/>
</dbReference>
<protein>
    <submittedName>
        <fullName evidence="11 12">Nuclease HARBI1</fullName>
    </submittedName>
</protein>
<dbReference type="EMBL" id="SSTE01012141">
    <property type="protein sequence ID" value="KAA0049605.1"/>
    <property type="molecule type" value="Genomic_DNA"/>
</dbReference>
<dbReference type="PANTHER" id="PTHR22930">
    <property type="match status" value="1"/>
</dbReference>
<comment type="subcellular location">
    <subcellularLocation>
        <location evidence="2">Nucleus</location>
    </subcellularLocation>
</comment>
<dbReference type="EMBL" id="SSTD01008434">
    <property type="protein sequence ID" value="TYK15963.1"/>
    <property type="molecule type" value="Genomic_DNA"/>
</dbReference>
<dbReference type="PANTHER" id="PTHR22930:SF293">
    <property type="entry name" value="PROTEIN ALP1-LIKE"/>
    <property type="match status" value="1"/>
</dbReference>
<keyword evidence="8" id="KW-0472">Membrane</keyword>
<evidence type="ECO:0000313" key="12">
    <source>
        <dbReference type="EMBL" id="TYK15963.1"/>
    </source>
</evidence>
<evidence type="ECO:0000256" key="5">
    <source>
        <dbReference type="ARBA" id="ARBA00022723"/>
    </source>
</evidence>
<keyword evidence="9" id="KW-0732">Signal</keyword>
<evidence type="ECO:0000256" key="3">
    <source>
        <dbReference type="ARBA" id="ARBA00006958"/>
    </source>
</evidence>
<keyword evidence="4" id="KW-0540">Nuclease</keyword>
<proteinExistence type="inferred from homology"/>
<evidence type="ECO:0000313" key="14">
    <source>
        <dbReference type="Proteomes" id="UP000321947"/>
    </source>
</evidence>
<dbReference type="GO" id="GO:0004518">
    <property type="term" value="F:nuclease activity"/>
    <property type="evidence" value="ECO:0007669"/>
    <property type="project" value="UniProtKB-KW"/>
</dbReference>
<evidence type="ECO:0000313" key="11">
    <source>
        <dbReference type="EMBL" id="KAA0049605.1"/>
    </source>
</evidence>
<organism evidence="11 13">
    <name type="scientific">Cucumis melo var. makuwa</name>
    <name type="common">Oriental melon</name>
    <dbReference type="NCBI Taxonomy" id="1194695"/>
    <lineage>
        <taxon>Eukaryota</taxon>
        <taxon>Viridiplantae</taxon>
        <taxon>Streptophyta</taxon>
        <taxon>Embryophyta</taxon>
        <taxon>Tracheophyta</taxon>
        <taxon>Spermatophyta</taxon>
        <taxon>Magnoliopsida</taxon>
        <taxon>eudicotyledons</taxon>
        <taxon>Gunneridae</taxon>
        <taxon>Pentapetalae</taxon>
        <taxon>rosids</taxon>
        <taxon>fabids</taxon>
        <taxon>Cucurbitales</taxon>
        <taxon>Cucurbitaceae</taxon>
        <taxon>Benincaseae</taxon>
        <taxon>Cucumis</taxon>
    </lineage>
</organism>
<keyword evidence="7" id="KW-0539">Nucleus</keyword>
<comment type="cofactor">
    <cofactor evidence="1">
        <name>a divalent metal cation</name>
        <dbReference type="ChEBI" id="CHEBI:60240"/>
    </cofactor>
</comment>
<gene>
    <name evidence="12" type="ORF">E5676_scaffold94G00820</name>
    <name evidence="11" type="ORF">E6C27_scaffold163G00570</name>
</gene>
<accession>A0A5A7U7M7</accession>
<evidence type="ECO:0000313" key="13">
    <source>
        <dbReference type="Proteomes" id="UP000321393"/>
    </source>
</evidence>
<feature type="chain" id="PRO_5042722206" evidence="9">
    <location>
        <begin position="29"/>
        <end position="198"/>
    </location>
</feature>
<keyword evidence="8" id="KW-0812">Transmembrane</keyword>
<keyword evidence="6" id="KW-0378">Hydrolase</keyword>
<comment type="similarity">
    <text evidence="3">Belongs to the HARBI1 family.</text>
</comment>
<dbReference type="Pfam" id="PF13359">
    <property type="entry name" value="DDE_Tnp_4"/>
    <property type="match status" value="1"/>
</dbReference>
<dbReference type="GO" id="GO:0046872">
    <property type="term" value="F:metal ion binding"/>
    <property type="evidence" value="ECO:0007669"/>
    <property type="project" value="UniProtKB-KW"/>
</dbReference>
<keyword evidence="8" id="KW-1133">Transmembrane helix</keyword>
<evidence type="ECO:0000256" key="6">
    <source>
        <dbReference type="ARBA" id="ARBA00022801"/>
    </source>
</evidence>